<reference evidence="2" key="1">
    <citation type="journal article" date="2010" name="Genome Res.">
        <title>Functional metagenomics to mine the human gut microbiome for dietary fiber catabolic enzymes.</title>
        <authorList>
            <person name="Tasse L."/>
            <person name="Bercovici J."/>
            <person name="Pizzut-Serin S."/>
            <person name="Robe P."/>
            <person name="Tap J."/>
            <person name="Klopp C."/>
            <person name="Cantarel B.L."/>
            <person name="Coutinho P.M."/>
            <person name="Henrissat B."/>
            <person name="Leclerc M."/>
            <person name="Dore J."/>
            <person name="Monsan P."/>
            <person name="Remaud-Simeon M."/>
            <person name="Potocki-Veronese G."/>
        </authorList>
    </citation>
    <scope>NUCLEOTIDE SEQUENCE</scope>
</reference>
<evidence type="ECO:0000259" key="1">
    <source>
        <dbReference type="Pfam" id="PF03992"/>
    </source>
</evidence>
<accession>D9ZEP2</accession>
<dbReference type="InterPro" id="IPR011008">
    <property type="entry name" value="Dimeric_a/b-barrel"/>
</dbReference>
<feature type="domain" description="ABM" evidence="1">
    <location>
        <begin position="24"/>
        <end position="65"/>
    </location>
</feature>
<dbReference type="SUPFAM" id="SSF54909">
    <property type="entry name" value="Dimeric alpha+beta barrel"/>
    <property type="match status" value="1"/>
</dbReference>
<dbReference type="InterPro" id="IPR007138">
    <property type="entry name" value="ABM_dom"/>
</dbReference>
<organism evidence="2">
    <name type="scientific">uncultured organism</name>
    <dbReference type="NCBI Taxonomy" id="155900"/>
    <lineage>
        <taxon>unclassified sequences</taxon>
        <taxon>environmental samples</taxon>
    </lineage>
</organism>
<dbReference type="Gene3D" id="3.30.70.100">
    <property type="match status" value="1"/>
</dbReference>
<sequence>MENNREITLIVTYRCRNGMREKFLEEGFISYDYYLSADDPDKLLVEKWSSEKRQKAHLETEHMGELKKIKEKYVTGTQVERF</sequence>
<name>D9ZEP2_9ZZZZ</name>
<dbReference type="AlphaFoldDB" id="D9ZEP2"/>
<dbReference type="EMBL" id="GU942944">
    <property type="protein sequence ID" value="ADD61796.1"/>
    <property type="molecule type" value="Genomic_DNA"/>
</dbReference>
<evidence type="ECO:0000313" key="2">
    <source>
        <dbReference type="EMBL" id="ADD61796.1"/>
    </source>
</evidence>
<dbReference type="Pfam" id="PF03992">
    <property type="entry name" value="ABM"/>
    <property type="match status" value="1"/>
</dbReference>
<protein>
    <recommendedName>
        <fullName evidence="1">ABM domain-containing protein</fullName>
    </recommendedName>
</protein>
<proteinExistence type="predicted"/>